<keyword evidence="5" id="KW-0734">Signal transduction inhibitor</keyword>
<gene>
    <name evidence="12" type="ORF">HJG63_016640</name>
</gene>
<protein>
    <submittedName>
        <fullName evidence="12">Regulator of G protein signaling 20</fullName>
    </submittedName>
</protein>
<dbReference type="CDD" id="cd08746">
    <property type="entry name" value="RGS_RGS20"/>
    <property type="match status" value="1"/>
</dbReference>
<dbReference type="PRINTS" id="PR01301">
    <property type="entry name" value="RGSPROTEIN"/>
</dbReference>
<comment type="subcellular location">
    <subcellularLocation>
        <location evidence="3">Cytoplasm</location>
    </subcellularLocation>
    <subcellularLocation>
        <location evidence="2">Membrane</location>
    </subcellularLocation>
    <subcellularLocation>
        <location evidence="1">Nucleus</location>
    </subcellularLocation>
</comment>
<evidence type="ECO:0000256" key="3">
    <source>
        <dbReference type="ARBA" id="ARBA00004496"/>
    </source>
</evidence>
<dbReference type="AlphaFoldDB" id="A0A7J8C420"/>
<evidence type="ECO:0000256" key="10">
    <source>
        <dbReference type="SAM" id="MobiDB-lite"/>
    </source>
</evidence>
<evidence type="ECO:0000256" key="1">
    <source>
        <dbReference type="ARBA" id="ARBA00004123"/>
    </source>
</evidence>
<dbReference type="FunFam" id="1.10.167.10:FF:000015">
    <property type="entry name" value="Regulator of G-protein signaling 17"/>
    <property type="match status" value="1"/>
</dbReference>
<evidence type="ECO:0000256" key="4">
    <source>
        <dbReference type="ARBA" id="ARBA00022490"/>
    </source>
</evidence>
<dbReference type="PROSITE" id="PS50132">
    <property type="entry name" value="RGS"/>
    <property type="match status" value="1"/>
</dbReference>
<feature type="compositionally biased region" description="Basic and acidic residues" evidence="10">
    <location>
        <begin position="145"/>
        <end position="154"/>
    </location>
</feature>
<comment type="caution">
    <text evidence="12">The sequence shown here is derived from an EMBL/GenBank/DDBJ whole genome shotgun (WGS) entry which is preliminary data.</text>
</comment>
<evidence type="ECO:0000256" key="8">
    <source>
        <dbReference type="ARBA" id="ARBA00023180"/>
    </source>
</evidence>
<feature type="region of interest" description="Disordered" evidence="10">
    <location>
        <begin position="143"/>
        <end position="162"/>
    </location>
</feature>
<sequence>MPRISQDNQECFQKHFSRPSMWKQFLPLPRAEGYNANIHQTVENEGGTKAVRDVTAFPVAGPAQFPDSPVAPKLLRLLSSTLSGLARLFSHLLQRTPPEATQRRPDFSLLLPTLQTPGPLRGQKERPGRLCLLLWAALTLPGRPPGERLPREEDAGAGQRSSMLLMGSERMEMRKRQMSAAQETADPLPGQQGVGNRGSNACCFCWCCCCSCSCLAVRNQEQRLRRTSDELRRDDLPICEESPTPTLEEVRAWAQSFDKLMLTPAGRNAFREFLRTEFSEENMLFWMACEELKKEVNKNIIEEKARIIYEDYISILSPKEVSLDSRVREVINRNMVEPSQHIFDDAQLQIYTLMHRDSYPRFMNSTVYKDLLQALSEKSVEA</sequence>
<dbReference type="Pfam" id="PF00615">
    <property type="entry name" value="RGS"/>
    <property type="match status" value="1"/>
</dbReference>
<feature type="domain" description="RGS" evidence="11">
    <location>
        <begin position="256"/>
        <end position="372"/>
    </location>
</feature>
<keyword evidence="9" id="KW-0539">Nucleus</keyword>
<dbReference type="InterPro" id="IPR016137">
    <property type="entry name" value="RGS"/>
</dbReference>
<evidence type="ECO:0000256" key="6">
    <source>
        <dbReference type="ARBA" id="ARBA00022843"/>
    </source>
</evidence>
<evidence type="ECO:0000313" key="12">
    <source>
        <dbReference type="EMBL" id="KAF6405567.1"/>
    </source>
</evidence>
<dbReference type="Proteomes" id="UP000593571">
    <property type="component" value="Unassembled WGS sequence"/>
</dbReference>
<keyword evidence="6" id="KW-0832">Ubl conjugation</keyword>
<evidence type="ECO:0000313" key="13">
    <source>
        <dbReference type="Proteomes" id="UP000593571"/>
    </source>
</evidence>
<dbReference type="GO" id="GO:0005634">
    <property type="term" value="C:nucleus"/>
    <property type="evidence" value="ECO:0007669"/>
    <property type="project" value="UniProtKB-SubCell"/>
</dbReference>
<name>A0A7J8C420_ROUAE</name>
<dbReference type="EMBL" id="JACASE010000015">
    <property type="protein sequence ID" value="KAF6405567.1"/>
    <property type="molecule type" value="Genomic_DNA"/>
</dbReference>
<dbReference type="GO" id="GO:0007186">
    <property type="term" value="P:G protein-coupled receptor signaling pathway"/>
    <property type="evidence" value="ECO:0007669"/>
    <property type="project" value="UniProtKB-ARBA"/>
</dbReference>
<evidence type="ECO:0000256" key="9">
    <source>
        <dbReference type="ARBA" id="ARBA00023242"/>
    </source>
</evidence>
<evidence type="ECO:0000259" key="11">
    <source>
        <dbReference type="PROSITE" id="PS50132"/>
    </source>
</evidence>
<accession>A0A7J8C420</accession>
<reference evidence="12 13" key="1">
    <citation type="journal article" date="2020" name="Nature">
        <title>Six reference-quality genomes reveal evolution of bat adaptations.</title>
        <authorList>
            <person name="Jebb D."/>
            <person name="Huang Z."/>
            <person name="Pippel M."/>
            <person name="Hughes G.M."/>
            <person name="Lavrichenko K."/>
            <person name="Devanna P."/>
            <person name="Winkler S."/>
            <person name="Jermiin L.S."/>
            <person name="Skirmuntt E.C."/>
            <person name="Katzourakis A."/>
            <person name="Burkitt-Gray L."/>
            <person name="Ray D.A."/>
            <person name="Sullivan K.A.M."/>
            <person name="Roscito J.G."/>
            <person name="Kirilenko B.M."/>
            <person name="Davalos L.M."/>
            <person name="Corthals A.P."/>
            <person name="Power M.L."/>
            <person name="Jones G."/>
            <person name="Ransome R.D."/>
            <person name="Dechmann D.K.N."/>
            <person name="Locatelli A.G."/>
            <person name="Puechmaille S.J."/>
            <person name="Fedrigo O."/>
            <person name="Jarvis E.D."/>
            <person name="Hiller M."/>
            <person name="Vernes S.C."/>
            <person name="Myers E.W."/>
            <person name="Teeling E.C."/>
        </authorList>
    </citation>
    <scope>NUCLEOTIDE SEQUENCE [LARGE SCALE GENOMIC DNA]</scope>
    <source>
        <strain evidence="12">MRouAeg1</strain>
        <tissue evidence="12">Muscle</tissue>
    </source>
</reference>
<dbReference type="InterPro" id="IPR036305">
    <property type="entry name" value="RGS_sf"/>
</dbReference>
<proteinExistence type="predicted"/>
<keyword evidence="7" id="KW-0472">Membrane</keyword>
<evidence type="ECO:0000256" key="7">
    <source>
        <dbReference type="ARBA" id="ARBA00023136"/>
    </source>
</evidence>
<dbReference type="GO" id="GO:0009968">
    <property type="term" value="P:negative regulation of signal transduction"/>
    <property type="evidence" value="ECO:0007669"/>
    <property type="project" value="UniProtKB-KW"/>
</dbReference>
<dbReference type="InterPro" id="IPR044926">
    <property type="entry name" value="RGS_subdomain_2"/>
</dbReference>
<keyword evidence="8" id="KW-0325">Glycoprotein</keyword>
<dbReference type="PANTHER" id="PTHR10845:SF277">
    <property type="entry name" value="REGULATOR OF G-PROTEIN SIGNALING 20"/>
    <property type="match status" value="1"/>
</dbReference>
<organism evidence="12 13">
    <name type="scientific">Rousettus aegyptiacus</name>
    <name type="common">Egyptian fruit bat</name>
    <name type="synonym">Pteropus aegyptiacus</name>
    <dbReference type="NCBI Taxonomy" id="9407"/>
    <lineage>
        <taxon>Eukaryota</taxon>
        <taxon>Metazoa</taxon>
        <taxon>Chordata</taxon>
        <taxon>Craniata</taxon>
        <taxon>Vertebrata</taxon>
        <taxon>Euteleostomi</taxon>
        <taxon>Mammalia</taxon>
        <taxon>Eutheria</taxon>
        <taxon>Laurasiatheria</taxon>
        <taxon>Chiroptera</taxon>
        <taxon>Yinpterochiroptera</taxon>
        <taxon>Pteropodoidea</taxon>
        <taxon>Pteropodidae</taxon>
        <taxon>Rousettinae</taxon>
        <taxon>Rousettus</taxon>
    </lineage>
</organism>
<dbReference type="PANTHER" id="PTHR10845">
    <property type="entry name" value="REGULATOR OF G PROTEIN SIGNALING"/>
    <property type="match status" value="1"/>
</dbReference>
<evidence type="ECO:0000256" key="2">
    <source>
        <dbReference type="ARBA" id="ARBA00004370"/>
    </source>
</evidence>
<keyword evidence="13" id="KW-1185">Reference proteome</keyword>
<dbReference type="Gene3D" id="1.10.167.10">
    <property type="entry name" value="Regulator of G-protein Signalling 4, domain 2"/>
    <property type="match status" value="1"/>
</dbReference>
<dbReference type="GO" id="GO:0005737">
    <property type="term" value="C:cytoplasm"/>
    <property type="evidence" value="ECO:0007669"/>
    <property type="project" value="UniProtKB-SubCell"/>
</dbReference>
<keyword evidence="4" id="KW-0963">Cytoplasm</keyword>
<dbReference type="GO" id="GO:0016020">
    <property type="term" value="C:membrane"/>
    <property type="evidence" value="ECO:0007669"/>
    <property type="project" value="UniProtKB-SubCell"/>
</dbReference>
<dbReference type="SMART" id="SM00315">
    <property type="entry name" value="RGS"/>
    <property type="match status" value="1"/>
</dbReference>
<evidence type="ECO:0000256" key="5">
    <source>
        <dbReference type="ARBA" id="ARBA00022700"/>
    </source>
</evidence>
<dbReference type="SUPFAM" id="SSF48097">
    <property type="entry name" value="Regulator of G-protein signaling, RGS"/>
    <property type="match status" value="1"/>
</dbReference>